<keyword evidence="5" id="KW-0418">Kinase</keyword>
<keyword evidence="8" id="KW-0812">Transmembrane</keyword>
<dbReference type="PROSITE" id="PS50109">
    <property type="entry name" value="HIS_KIN"/>
    <property type="match status" value="1"/>
</dbReference>
<gene>
    <name evidence="10" type="ORF">BHU61_07210</name>
</gene>
<dbReference type="PANTHER" id="PTHR24421:SF10">
    <property type="entry name" value="NITRATE_NITRITE SENSOR PROTEIN NARQ"/>
    <property type="match status" value="1"/>
</dbReference>
<feature type="transmembrane region" description="Helical" evidence="8">
    <location>
        <begin position="232"/>
        <end position="250"/>
    </location>
</feature>
<evidence type="ECO:0000256" key="2">
    <source>
        <dbReference type="ARBA" id="ARBA00012438"/>
    </source>
</evidence>
<organism evidence="10 11">
    <name type="scientific">Macrococcus epidermidis</name>
    <dbReference type="NCBI Taxonomy" id="1902580"/>
    <lineage>
        <taxon>Bacteria</taxon>
        <taxon>Bacillati</taxon>
        <taxon>Bacillota</taxon>
        <taxon>Bacilli</taxon>
        <taxon>Bacillales</taxon>
        <taxon>Staphylococcaceae</taxon>
        <taxon>Macrococcus</taxon>
    </lineage>
</organism>
<proteinExistence type="predicted"/>
<keyword evidence="6" id="KW-0067">ATP-binding</keyword>
<keyword evidence="3" id="KW-0808">Transferase</keyword>
<reference evidence="10 11" key="1">
    <citation type="journal article" date="2018" name="Front. Microbiol.">
        <title>Description and Comparative Genomics of Macrococcus caseolyticus subsp. hominis subsp. nov., Macrococcus goetzii sp. nov., Macrococcus epidermidis sp. nov., and Macrococcus bohemicus sp. nov., Novel Macrococci From Human Clinical Material With Virulence Potential and Suspected Uptake of Foreign DNA by Natural Transformation.</title>
        <authorList>
            <person name="Maslanova I."/>
            <person name="Wertheimer Z."/>
            <person name="Sedlacek I."/>
            <person name="Svec P."/>
            <person name="Indrakova A."/>
            <person name="Kovarovic V."/>
            <person name="Schumann P."/>
            <person name="Sproer C."/>
            <person name="Kralova S."/>
            <person name="Sedo O."/>
            <person name="Kristofova L."/>
            <person name="Vrbovska V."/>
            <person name="Fuzik T."/>
            <person name="Petras P."/>
            <person name="Zdrahal Z."/>
            <person name="Ruzickova V."/>
            <person name="Doskar J."/>
            <person name="Pantucek R."/>
        </authorList>
    </citation>
    <scope>NUCLEOTIDE SEQUENCE [LARGE SCALE GENOMIC DNA]</scope>
    <source>
        <strain evidence="10 11">01/688</strain>
    </source>
</reference>
<dbReference type="AlphaFoldDB" id="A0A327ZU83"/>
<feature type="transmembrane region" description="Helical" evidence="8">
    <location>
        <begin position="107"/>
        <end position="128"/>
    </location>
</feature>
<dbReference type="Proteomes" id="UP000249808">
    <property type="component" value="Unassembled WGS sequence"/>
</dbReference>
<keyword evidence="4" id="KW-0547">Nucleotide-binding</keyword>
<sequence length="657" mass="76811">MNSIFRLKRMSLTIYISLIVISYIFHLKFFYAIKYSILTVQNTDDMTILISCSACFNFFISIVVLQIFNKFDSYVLKHFFILCILLANTISFSFYDPLFKGFGTTMEIFLLFSVLAMLSKLFSIYPVFSRSNKLNTFLKLNNYLIFILFIIAMILNVTLQRSDFVLFSFIMLITVCIILLLSVFYVIFSIIRNSHGMIRRELYFILASLLLSILPMFTLNLFLHFFNSSIPYYYLLPTLIIFPLYLLYSFCKFKIIVSESFLSIVFGLFQIWNVLMLCSMIVFYVFFLEHPMLITAIIIHSLLLVGCVALYYFRNRYAVKYRAANITNNINENIYDTLIQNNIQLSNYYLFIETQDQSEQYKFPAGTFNYDDIISKTHMIYERSTIAINQLQDITVYVHRTAMNNAFIAIHSSEVEKFKYHEFVHLLEQFEFFMKNYSTKLMDEDYKNRIYLSHAALEEERERLSIFLHDDILQNIILALNETKTLDKDGSRAHIEEILDESIYAIREACEDLFPADLDDFGLNESLNSLIRRHLYESIIDIQLDYQESNVIIDKLIKISSYRMIKELINNAIKHADAKHIKVEVVESISSLSFKVSDDGKGIPYHNVSDILVRGSNNGLKYLINQVNLFDGAVEFSVFDENAYRQGLIVSVTLPLE</sequence>
<feature type="transmembrane region" description="Helical" evidence="8">
    <location>
        <begin position="75"/>
        <end position="95"/>
    </location>
</feature>
<dbReference type="PANTHER" id="PTHR24421">
    <property type="entry name" value="NITRATE/NITRITE SENSOR PROTEIN NARX-RELATED"/>
    <property type="match status" value="1"/>
</dbReference>
<dbReference type="GO" id="GO:0005524">
    <property type="term" value="F:ATP binding"/>
    <property type="evidence" value="ECO:0007669"/>
    <property type="project" value="UniProtKB-KW"/>
</dbReference>
<keyword evidence="8" id="KW-0472">Membrane</keyword>
<feature type="transmembrane region" description="Helical" evidence="8">
    <location>
        <begin position="140"/>
        <end position="159"/>
    </location>
</feature>
<feature type="transmembrane region" description="Helical" evidence="8">
    <location>
        <begin position="262"/>
        <end position="287"/>
    </location>
</feature>
<comment type="caution">
    <text evidence="10">The sequence shown here is derived from an EMBL/GenBank/DDBJ whole genome shotgun (WGS) entry which is preliminary data.</text>
</comment>
<keyword evidence="7" id="KW-0902">Two-component regulatory system</keyword>
<feature type="domain" description="Histidine kinase" evidence="9">
    <location>
        <begin position="563"/>
        <end position="657"/>
    </location>
</feature>
<evidence type="ECO:0000256" key="8">
    <source>
        <dbReference type="SAM" id="Phobius"/>
    </source>
</evidence>
<dbReference type="Pfam" id="PF02518">
    <property type="entry name" value="HATPase_c"/>
    <property type="match status" value="1"/>
</dbReference>
<evidence type="ECO:0000313" key="11">
    <source>
        <dbReference type="Proteomes" id="UP000249808"/>
    </source>
</evidence>
<name>A0A327ZU83_9STAP</name>
<comment type="catalytic activity">
    <reaction evidence="1">
        <text>ATP + protein L-histidine = ADP + protein N-phospho-L-histidine.</text>
        <dbReference type="EC" id="2.7.13.3"/>
    </reaction>
</comment>
<dbReference type="EMBL" id="PZJH01000002">
    <property type="protein sequence ID" value="RAK45094.1"/>
    <property type="molecule type" value="Genomic_DNA"/>
</dbReference>
<feature type="transmembrane region" description="Helical" evidence="8">
    <location>
        <begin position="165"/>
        <end position="191"/>
    </location>
</feature>
<evidence type="ECO:0000259" key="9">
    <source>
        <dbReference type="PROSITE" id="PS50109"/>
    </source>
</evidence>
<feature type="transmembrane region" description="Helical" evidence="8">
    <location>
        <begin position="203"/>
        <end position="226"/>
    </location>
</feature>
<protein>
    <recommendedName>
        <fullName evidence="2">histidine kinase</fullName>
        <ecNumber evidence="2">2.7.13.3</ecNumber>
    </recommendedName>
</protein>
<dbReference type="InterPro" id="IPR036890">
    <property type="entry name" value="HATPase_C_sf"/>
</dbReference>
<dbReference type="GO" id="GO:0004673">
    <property type="term" value="F:protein histidine kinase activity"/>
    <property type="evidence" value="ECO:0007669"/>
    <property type="project" value="UniProtKB-EC"/>
</dbReference>
<dbReference type="GO" id="GO:0000160">
    <property type="term" value="P:phosphorelay signal transduction system"/>
    <property type="evidence" value="ECO:0007669"/>
    <property type="project" value="UniProtKB-KW"/>
</dbReference>
<dbReference type="SUPFAM" id="SSF55874">
    <property type="entry name" value="ATPase domain of HSP90 chaperone/DNA topoisomerase II/histidine kinase"/>
    <property type="match status" value="1"/>
</dbReference>
<dbReference type="InterPro" id="IPR005467">
    <property type="entry name" value="His_kinase_dom"/>
</dbReference>
<evidence type="ECO:0000256" key="3">
    <source>
        <dbReference type="ARBA" id="ARBA00022679"/>
    </source>
</evidence>
<evidence type="ECO:0000256" key="7">
    <source>
        <dbReference type="ARBA" id="ARBA00023012"/>
    </source>
</evidence>
<dbReference type="InterPro" id="IPR003594">
    <property type="entry name" value="HATPase_dom"/>
</dbReference>
<evidence type="ECO:0000256" key="1">
    <source>
        <dbReference type="ARBA" id="ARBA00000085"/>
    </source>
</evidence>
<dbReference type="EC" id="2.7.13.3" evidence="2"/>
<evidence type="ECO:0000256" key="5">
    <source>
        <dbReference type="ARBA" id="ARBA00022777"/>
    </source>
</evidence>
<evidence type="ECO:0000313" key="10">
    <source>
        <dbReference type="EMBL" id="RAK45094.1"/>
    </source>
</evidence>
<feature type="transmembrane region" description="Helical" evidence="8">
    <location>
        <begin position="48"/>
        <end position="68"/>
    </location>
</feature>
<dbReference type="Gene3D" id="3.30.565.10">
    <property type="entry name" value="Histidine kinase-like ATPase, C-terminal domain"/>
    <property type="match status" value="1"/>
</dbReference>
<evidence type="ECO:0000256" key="6">
    <source>
        <dbReference type="ARBA" id="ARBA00022840"/>
    </source>
</evidence>
<keyword evidence="8" id="KW-1133">Transmembrane helix</keyword>
<dbReference type="InterPro" id="IPR050482">
    <property type="entry name" value="Sensor_HK_TwoCompSys"/>
</dbReference>
<keyword evidence="11" id="KW-1185">Reference proteome</keyword>
<feature type="transmembrane region" description="Helical" evidence="8">
    <location>
        <begin position="12"/>
        <end position="33"/>
    </location>
</feature>
<accession>A0A327ZU83</accession>
<feature type="transmembrane region" description="Helical" evidence="8">
    <location>
        <begin position="293"/>
        <end position="313"/>
    </location>
</feature>
<evidence type="ECO:0000256" key="4">
    <source>
        <dbReference type="ARBA" id="ARBA00022741"/>
    </source>
</evidence>